<evidence type="ECO:0000256" key="3">
    <source>
        <dbReference type="ARBA" id="ARBA00023015"/>
    </source>
</evidence>
<comment type="subunit">
    <text evidence="1">Self-associates forming complexes of several hundred monomers.</text>
</comment>
<comment type="caution">
    <text evidence="7">The sequence shown here is derived from an EMBL/GenBank/DDBJ whole genome shotgun (WGS) entry which is preliminary data.</text>
</comment>
<feature type="domain" description="Myb/SANT-like DNA-binding" evidence="6">
    <location>
        <begin position="2"/>
        <end position="72"/>
    </location>
</feature>
<evidence type="ECO:0000256" key="2">
    <source>
        <dbReference type="ARBA" id="ARBA00016807"/>
    </source>
</evidence>
<dbReference type="PANTHER" id="PTHR23098">
    <property type="entry name" value="AGAP001331-PA-RELATED"/>
    <property type="match status" value="1"/>
</dbReference>
<reference evidence="7" key="2">
    <citation type="submission" date="2021-08" db="EMBL/GenBank/DDBJ databases">
        <authorList>
            <person name="Eriksson T."/>
        </authorList>
    </citation>
    <scope>NUCLEOTIDE SEQUENCE</scope>
    <source>
        <strain evidence="7">Stoneville</strain>
        <tissue evidence="7">Whole head</tissue>
    </source>
</reference>
<dbReference type="GO" id="GO:0005634">
    <property type="term" value="C:nucleus"/>
    <property type="evidence" value="ECO:0007669"/>
    <property type="project" value="TreeGrafter"/>
</dbReference>
<evidence type="ECO:0000313" key="7">
    <source>
        <dbReference type="EMBL" id="KAH0813595.1"/>
    </source>
</evidence>
<sequence>MTKKQKELLISVLESKPYLIQGRAKNGVELQRFNEKWNELAEELNKVKGARKTSKQWRETLSDFKSAVKKKARLSHLNATKTGGGPSSQQDLLPLEERLLALLTPVVIAGIPEIGEAGLGIDIIAPPNDFEISFEDLVNENEEDQGDGSDKTDYHNILVCF</sequence>
<accession>A0A8J6H7S9</accession>
<gene>
    <name evidence="7" type="ORF">GEV33_009196</name>
</gene>
<dbReference type="AlphaFoldDB" id="A0A8J6H7S9"/>
<evidence type="ECO:0000256" key="1">
    <source>
        <dbReference type="ARBA" id="ARBA00011764"/>
    </source>
</evidence>
<dbReference type="Proteomes" id="UP000719412">
    <property type="component" value="Unassembled WGS sequence"/>
</dbReference>
<evidence type="ECO:0000313" key="8">
    <source>
        <dbReference type="Proteomes" id="UP000719412"/>
    </source>
</evidence>
<protein>
    <recommendedName>
        <fullName evidence="2">Regulatory protein zeste</fullName>
    </recommendedName>
</protein>
<keyword evidence="3" id="KW-0805">Transcription regulation</keyword>
<reference evidence="7" key="1">
    <citation type="journal article" date="2020" name="J Insects Food Feed">
        <title>The yellow mealworm (Tenebrio molitor) genome: a resource for the emerging insects as food and feed industry.</title>
        <authorList>
            <person name="Eriksson T."/>
            <person name="Andere A."/>
            <person name="Kelstrup H."/>
            <person name="Emery V."/>
            <person name="Picard C."/>
        </authorList>
    </citation>
    <scope>NUCLEOTIDE SEQUENCE</scope>
    <source>
        <strain evidence="7">Stoneville</strain>
        <tissue evidence="7">Whole head</tissue>
    </source>
</reference>
<keyword evidence="4" id="KW-0804">Transcription</keyword>
<evidence type="ECO:0000256" key="4">
    <source>
        <dbReference type="ARBA" id="ARBA00023163"/>
    </source>
</evidence>
<dbReference type="Pfam" id="PF13873">
    <property type="entry name" value="Myb_DNA-bind_5"/>
    <property type="match status" value="1"/>
</dbReference>
<keyword evidence="8" id="KW-1185">Reference proteome</keyword>
<comment type="function">
    <text evidence="5">Involved in transvection phenomena (= synapsis-dependent gene expression), where the synaptic pairing of chromosomes carrying genes with which zeste interacts influences the expression of these genes. Zeste binds to DNA and stimulates transcription from a nearby promoter.</text>
</comment>
<name>A0A8J6H7S9_TENMO</name>
<dbReference type="EMBL" id="JABDTM020025128">
    <property type="protein sequence ID" value="KAH0813595.1"/>
    <property type="molecule type" value="Genomic_DNA"/>
</dbReference>
<proteinExistence type="predicted"/>
<evidence type="ECO:0000256" key="5">
    <source>
        <dbReference type="ARBA" id="ARBA00025466"/>
    </source>
</evidence>
<dbReference type="PANTHER" id="PTHR23098:SF23">
    <property type="entry name" value="MYB-RELATED TRANSCRIPTION FACTOR, PARTNER OF PROFILIN-LIKE ISOFORM X2-RELATED"/>
    <property type="match status" value="1"/>
</dbReference>
<organism evidence="7 8">
    <name type="scientific">Tenebrio molitor</name>
    <name type="common">Yellow mealworm beetle</name>
    <dbReference type="NCBI Taxonomy" id="7067"/>
    <lineage>
        <taxon>Eukaryota</taxon>
        <taxon>Metazoa</taxon>
        <taxon>Ecdysozoa</taxon>
        <taxon>Arthropoda</taxon>
        <taxon>Hexapoda</taxon>
        <taxon>Insecta</taxon>
        <taxon>Pterygota</taxon>
        <taxon>Neoptera</taxon>
        <taxon>Endopterygota</taxon>
        <taxon>Coleoptera</taxon>
        <taxon>Polyphaga</taxon>
        <taxon>Cucujiformia</taxon>
        <taxon>Tenebrionidae</taxon>
        <taxon>Tenebrio</taxon>
    </lineage>
</organism>
<evidence type="ECO:0000259" key="6">
    <source>
        <dbReference type="Pfam" id="PF13873"/>
    </source>
</evidence>
<dbReference type="InterPro" id="IPR028002">
    <property type="entry name" value="Myb_DNA-bind_5"/>
</dbReference>